<feature type="transmembrane region" description="Helical" evidence="1">
    <location>
        <begin position="51"/>
        <end position="71"/>
    </location>
</feature>
<dbReference type="EMBL" id="JBHUOZ010000003">
    <property type="protein sequence ID" value="MFD2920227.1"/>
    <property type="molecule type" value="Genomic_DNA"/>
</dbReference>
<proteinExistence type="predicted"/>
<feature type="transmembrane region" description="Helical" evidence="1">
    <location>
        <begin position="12"/>
        <end position="31"/>
    </location>
</feature>
<keyword evidence="1" id="KW-0472">Membrane</keyword>
<dbReference type="Proteomes" id="UP001597511">
    <property type="component" value="Unassembled WGS sequence"/>
</dbReference>
<protein>
    <submittedName>
        <fullName evidence="2">Uncharacterized protein</fullName>
    </submittedName>
</protein>
<feature type="transmembrane region" description="Helical" evidence="1">
    <location>
        <begin position="78"/>
        <end position="96"/>
    </location>
</feature>
<comment type="caution">
    <text evidence="2">The sequence shown here is derived from an EMBL/GenBank/DDBJ whole genome shotgun (WGS) entry which is preliminary data.</text>
</comment>
<sequence length="99" mass="11101">MVNIFKTDNFKFGILIGFLGLFVGLVIIYFIKSTGFSFGEFLHFFFTQNQMLTSIGSLMLLANIALFTLYLNTNKDKTAKGIFTITVIYGIAVLLLKVV</sequence>
<evidence type="ECO:0000313" key="3">
    <source>
        <dbReference type="Proteomes" id="UP001597511"/>
    </source>
</evidence>
<keyword evidence="1" id="KW-1133">Transmembrane helix</keyword>
<name>A0ABW6A4Q4_9BACT</name>
<keyword evidence="3" id="KW-1185">Reference proteome</keyword>
<accession>A0ABW6A4Q4</accession>
<gene>
    <name evidence="2" type="ORF">ACFS6H_10935</name>
</gene>
<reference evidence="3" key="1">
    <citation type="journal article" date="2019" name="Int. J. Syst. Evol. Microbiol.">
        <title>The Global Catalogue of Microorganisms (GCM) 10K type strain sequencing project: providing services to taxonomists for standard genome sequencing and annotation.</title>
        <authorList>
            <consortium name="The Broad Institute Genomics Platform"/>
            <consortium name="The Broad Institute Genome Sequencing Center for Infectious Disease"/>
            <person name="Wu L."/>
            <person name="Ma J."/>
        </authorList>
    </citation>
    <scope>NUCLEOTIDE SEQUENCE [LARGE SCALE GENOMIC DNA]</scope>
    <source>
        <strain evidence="3">KCTC 23299</strain>
    </source>
</reference>
<evidence type="ECO:0000256" key="1">
    <source>
        <dbReference type="SAM" id="Phobius"/>
    </source>
</evidence>
<keyword evidence="1" id="KW-0812">Transmembrane</keyword>
<evidence type="ECO:0000313" key="2">
    <source>
        <dbReference type="EMBL" id="MFD2920227.1"/>
    </source>
</evidence>
<organism evidence="2 3">
    <name type="scientific">Terrimonas rubra</name>
    <dbReference type="NCBI Taxonomy" id="1035890"/>
    <lineage>
        <taxon>Bacteria</taxon>
        <taxon>Pseudomonadati</taxon>
        <taxon>Bacteroidota</taxon>
        <taxon>Chitinophagia</taxon>
        <taxon>Chitinophagales</taxon>
        <taxon>Chitinophagaceae</taxon>
        <taxon>Terrimonas</taxon>
    </lineage>
</organism>
<dbReference type="RefSeq" id="WP_386098246.1">
    <property type="nucleotide sequence ID" value="NZ_JBHUOZ010000003.1"/>
</dbReference>